<dbReference type="InterPro" id="IPR012337">
    <property type="entry name" value="RNaseH-like_sf"/>
</dbReference>
<gene>
    <name evidence="2" type="ORF">ENG63_00400</name>
</gene>
<accession>A0A7C0Y409</accession>
<dbReference type="AlphaFoldDB" id="A0A7C0Y409"/>
<dbReference type="Pfam" id="PF13482">
    <property type="entry name" value="RNase_H_2"/>
    <property type="match status" value="1"/>
</dbReference>
<proteinExistence type="predicted"/>
<reference evidence="2" key="1">
    <citation type="journal article" date="2020" name="mSystems">
        <title>Genome- and Community-Level Interaction Insights into Carbon Utilization and Element Cycling Functions of Hydrothermarchaeota in Hydrothermal Sediment.</title>
        <authorList>
            <person name="Zhou Z."/>
            <person name="Liu Y."/>
            <person name="Xu W."/>
            <person name="Pan J."/>
            <person name="Luo Z.H."/>
            <person name="Li M."/>
        </authorList>
    </citation>
    <scope>NUCLEOTIDE SEQUENCE [LARGE SCALE GENOMIC DNA]</scope>
    <source>
        <strain evidence="2">HyVt-233</strain>
    </source>
</reference>
<dbReference type="EMBL" id="DRBS01000017">
    <property type="protein sequence ID" value="HDD43308.1"/>
    <property type="molecule type" value="Genomic_DNA"/>
</dbReference>
<organism evidence="2">
    <name type="scientific">Desulfofervidus auxilii</name>
    <dbReference type="NCBI Taxonomy" id="1621989"/>
    <lineage>
        <taxon>Bacteria</taxon>
        <taxon>Pseudomonadati</taxon>
        <taxon>Thermodesulfobacteriota</taxon>
        <taxon>Candidatus Desulfofervidia</taxon>
        <taxon>Candidatus Desulfofervidales</taxon>
        <taxon>Candidatus Desulfofervidaceae</taxon>
        <taxon>Candidatus Desulfofervidus</taxon>
    </lineage>
</organism>
<feature type="domain" description="YprB ribonuclease H-like" evidence="1">
    <location>
        <begin position="81"/>
        <end position="237"/>
    </location>
</feature>
<dbReference type="PANTHER" id="PTHR38462:SF1">
    <property type="entry name" value="YPRB RIBONUCLEASE H-LIKE DOMAIN-CONTAINING PROTEIN"/>
    <property type="match status" value="1"/>
</dbReference>
<dbReference type="Proteomes" id="UP000886289">
    <property type="component" value="Unassembled WGS sequence"/>
</dbReference>
<dbReference type="Gene3D" id="3.30.420.10">
    <property type="entry name" value="Ribonuclease H-like superfamily/Ribonuclease H"/>
    <property type="match status" value="1"/>
</dbReference>
<protein>
    <recommendedName>
        <fullName evidence="1">YprB ribonuclease H-like domain-containing protein</fullName>
    </recommendedName>
</protein>
<dbReference type="PANTHER" id="PTHR38462">
    <property type="entry name" value="EXONUCLEASE-LIKE PROTEIN"/>
    <property type="match status" value="1"/>
</dbReference>
<dbReference type="SUPFAM" id="SSF53098">
    <property type="entry name" value="Ribonuclease H-like"/>
    <property type="match status" value="1"/>
</dbReference>
<evidence type="ECO:0000259" key="1">
    <source>
        <dbReference type="Pfam" id="PF13482"/>
    </source>
</evidence>
<dbReference type="InterPro" id="IPR038720">
    <property type="entry name" value="YprB_RNase_H-like_dom"/>
</dbReference>
<sequence>MENLVLIIIIGIVIYLLSYKKSETNRKEPEHKKNLPQPQENNGIKVNESIRKVPITSSKERQTRKISEKKLYSTNNIKCCAYLDIETTSLDPSEGDLTIIGLCLDYGNELKIIQLVGNKISTSNLIKIVKEVEVLYTYNGTNFDLPYIEAKLGIDLTKYCIHKDLMYDCWNRNLYGGLKKVERKLGITRKLTGIDGKRAAELGLKWILYKDKKAIATLLKYNKEDILNLRVLKQKLNI</sequence>
<comment type="caution">
    <text evidence="2">The sequence shown here is derived from an EMBL/GenBank/DDBJ whole genome shotgun (WGS) entry which is preliminary data.</text>
</comment>
<name>A0A7C0Y409_DESA2</name>
<evidence type="ECO:0000313" key="2">
    <source>
        <dbReference type="EMBL" id="HDD43308.1"/>
    </source>
</evidence>
<dbReference type="GO" id="GO:0003676">
    <property type="term" value="F:nucleic acid binding"/>
    <property type="evidence" value="ECO:0007669"/>
    <property type="project" value="InterPro"/>
</dbReference>
<dbReference type="InterPro" id="IPR036397">
    <property type="entry name" value="RNaseH_sf"/>
</dbReference>